<proteinExistence type="predicted"/>
<reference evidence="1 2" key="1">
    <citation type="submission" date="2024-01" db="EMBL/GenBank/DDBJ databases">
        <title>A telomere-to-telomere, gap-free genome of sweet tea (Lithocarpus litseifolius).</title>
        <authorList>
            <person name="Zhou J."/>
        </authorList>
    </citation>
    <scope>NUCLEOTIDE SEQUENCE [LARGE SCALE GENOMIC DNA]</scope>
    <source>
        <strain evidence="1">Zhou-2022a</strain>
        <tissue evidence="1">Leaf</tissue>
    </source>
</reference>
<organism evidence="1 2">
    <name type="scientific">Lithocarpus litseifolius</name>
    <dbReference type="NCBI Taxonomy" id="425828"/>
    <lineage>
        <taxon>Eukaryota</taxon>
        <taxon>Viridiplantae</taxon>
        <taxon>Streptophyta</taxon>
        <taxon>Embryophyta</taxon>
        <taxon>Tracheophyta</taxon>
        <taxon>Spermatophyta</taxon>
        <taxon>Magnoliopsida</taxon>
        <taxon>eudicotyledons</taxon>
        <taxon>Gunneridae</taxon>
        <taxon>Pentapetalae</taxon>
        <taxon>rosids</taxon>
        <taxon>fabids</taxon>
        <taxon>Fagales</taxon>
        <taxon>Fagaceae</taxon>
        <taxon>Lithocarpus</taxon>
    </lineage>
</organism>
<sequence length="80" mass="9038">MVSRHVHKLVQVLAETMHITSQYLANEEKAMMANSKVEALEAEASSLRRDLIPTMDDNNSSKKKIWALSEELSAEKLLVK</sequence>
<protein>
    <submittedName>
        <fullName evidence="1">Uncharacterized protein</fullName>
    </submittedName>
</protein>
<comment type="caution">
    <text evidence="1">The sequence shown here is derived from an EMBL/GenBank/DDBJ whole genome shotgun (WGS) entry which is preliminary data.</text>
</comment>
<evidence type="ECO:0000313" key="2">
    <source>
        <dbReference type="Proteomes" id="UP001459277"/>
    </source>
</evidence>
<evidence type="ECO:0000313" key="1">
    <source>
        <dbReference type="EMBL" id="KAL0016565.1"/>
    </source>
</evidence>
<accession>A0AAW2E4K4</accession>
<dbReference type="AlphaFoldDB" id="A0AAW2E4K4"/>
<keyword evidence="2" id="KW-1185">Reference proteome</keyword>
<gene>
    <name evidence="1" type="ORF">SO802_003634</name>
</gene>
<name>A0AAW2E4K4_9ROSI</name>
<dbReference type="Proteomes" id="UP001459277">
    <property type="component" value="Unassembled WGS sequence"/>
</dbReference>
<dbReference type="EMBL" id="JAZDWU010000001">
    <property type="protein sequence ID" value="KAL0016565.1"/>
    <property type="molecule type" value="Genomic_DNA"/>
</dbReference>